<sequence>MDNRGYYTMQPQAQQSNQSQSYQSQTQQRVATTTSSGQRQLQYGYSVPEVRVELDTRQQYPASTGRYEYSQSIGGGTAANGNGTSHSLKAQFANQQFEMQHPTVTASNTNRNFLSVSGHDKPDGGPGGGSAAISVCASSNCDNSEHMNEDQYREWLTKNFKYRFDPYVTTGGMPLKEFMEMAESVNFNRSRNLQGLFKRLDKDGNQRVSWDEFFTGMKYTKKSEVSRSKRVINSFIESMTPAAQKKLRKEKIEAAQAGEPIPEESYLEAYNCRPPPLFIPLFYVAVWIFFIIYTVELSKGPEWNKVGWEKGFPYYSPLVFCPSLRQEAWRFVSYMFLHNGYHHVVFNTILSFLLGIPLESVHKAWRVGPVFLIGVTIGAMASSIADHNTMLIGASGGVYALFGAHYATVLMNWEELQDDWLDIRANPLKFLLSGIMRLVYLTLLLILDFGISFYGRYSGTQTLPVSVAAHVGGLLAGFFAGVPILRNIDKKPWESKVSIVCWVVLACMFLFGVFWNIFYKNYPAADSIVCSNTALADSLG</sequence>
<dbReference type="InterPro" id="IPR018247">
    <property type="entry name" value="EF_Hand_1_Ca_BS"/>
</dbReference>
<dbReference type="Gene3D" id="1.20.1540.10">
    <property type="entry name" value="Rhomboid-like"/>
    <property type="match status" value="1"/>
</dbReference>
<dbReference type="PANTHER" id="PTHR45840">
    <property type="entry name" value="RHOMBOID-RELATED PROTEIN"/>
    <property type="match status" value="1"/>
</dbReference>
<dbReference type="GO" id="GO:0016020">
    <property type="term" value="C:membrane"/>
    <property type="evidence" value="ECO:0007669"/>
    <property type="project" value="UniProtKB-SubCell"/>
</dbReference>
<evidence type="ECO:0000313" key="10">
    <source>
        <dbReference type="EMBL" id="PAA62834.1"/>
    </source>
</evidence>
<feature type="transmembrane region" description="Helical" evidence="8">
    <location>
        <begin position="434"/>
        <end position="455"/>
    </location>
</feature>
<evidence type="ECO:0000256" key="3">
    <source>
        <dbReference type="ARBA" id="ARBA00022692"/>
    </source>
</evidence>
<evidence type="ECO:0000259" key="9">
    <source>
        <dbReference type="PROSITE" id="PS50222"/>
    </source>
</evidence>
<dbReference type="PANTHER" id="PTHR45840:SF2">
    <property type="entry name" value="PROTEIN RHOMBOID-RELATED"/>
    <property type="match status" value="1"/>
</dbReference>
<organism evidence="10 11">
    <name type="scientific">Macrostomum lignano</name>
    <dbReference type="NCBI Taxonomy" id="282301"/>
    <lineage>
        <taxon>Eukaryota</taxon>
        <taxon>Metazoa</taxon>
        <taxon>Spiralia</taxon>
        <taxon>Lophotrochozoa</taxon>
        <taxon>Platyhelminthes</taxon>
        <taxon>Rhabditophora</taxon>
        <taxon>Macrostomorpha</taxon>
        <taxon>Macrostomida</taxon>
        <taxon>Macrostomidae</taxon>
        <taxon>Macrostomum</taxon>
    </lineage>
</organism>
<dbReference type="InterPro" id="IPR035952">
    <property type="entry name" value="Rhomboid-like_sf"/>
</dbReference>
<evidence type="ECO:0000256" key="1">
    <source>
        <dbReference type="ARBA" id="ARBA00004141"/>
    </source>
</evidence>
<dbReference type="EMBL" id="NIVC01001895">
    <property type="protein sequence ID" value="PAA62834.1"/>
    <property type="molecule type" value="Genomic_DNA"/>
</dbReference>
<dbReference type="GO" id="GO:0005509">
    <property type="term" value="F:calcium ion binding"/>
    <property type="evidence" value="ECO:0007669"/>
    <property type="project" value="InterPro"/>
</dbReference>
<keyword evidence="4" id="KW-0106">Calcium</keyword>
<keyword evidence="11" id="KW-1185">Reference proteome</keyword>
<gene>
    <name evidence="10" type="ORF">BOX15_Mlig021444g1</name>
</gene>
<dbReference type="PROSITE" id="PS50222">
    <property type="entry name" value="EF_HAND_2"/>
    <property type="match status" value="1"/>
</dbReference>
<reference evidence="10 11" key="1">
    <citation type="submission" date="2017-06" db="EMBL/GenBank/DDBJ databases">
        <title>A platform for efficient transgenesis in Macrostomum lignano, a flatworm model organism for stem cell research.</title>
        <authorList>
            <person name="Berezikov E."/>
        </authorList>
    </citation>
    <scope>NUCLEOTIDE SEQUENCE [LARGE SCALE GENOMIC DNA]</scope>
    <source>
        <strain evidence="10">DV1</strain>
        <tissue evidence="10">Whole organism</tissue>
    </source>
</reference>
<feature type="transmembrane region" description="Helical" evidence="8">
    <location>
        <begin position="467"/>
        <end position="485"/>
    </location>
</feature>
<dbReference type="InterPro" id="IPR011992">
    <property type="entry name" value="EF-hand-dom_pair"/>
</dbReference>
<feature type="compositionally biased region" description="Low complexity" evidence="7">
    <location>
        <begin position="10"/>
        <end position="28"/>
    </location>
</feature>
<feature type="transmembrane region" description="Helical" evidence="8">
    <location>
        <begin position="277"/>
        <end position="295"/>
    </location>
</feature>
<evidence type="ECO:0000256" key="7">
    <source>
        <dbReference type="SAM" id="MobiDB-lite"/>
    </source>
</evidence>
<evidence type="ECO:0000313" key="11">
    <source>
        <dbReference type="Proteomes" id="UP000215902"/>
    </source>
</evidence>
<feature type="region of interest" description="Disordered" evidence="7">
    <location>
        <begin position="1"/>
        <end position="44"/>
    </location>
</feature>
<proteinExistence type="inferred from homology"/>
<dbReference type="InterPro" id="IPR051739">
    <property type="entry name" value="Rhomboid_IM_Serine_Proteases"/>
</dbReference>
<keyword evidence="3 8" id="KW-0812">Transmembrane</keyword>
<dbReference type="STRING" id="282301.A0A267EPD0"/>
<feature type="compositionally biased region" description="Polar residues" evidence="7">
    <location>
        <begin position="29"/>
        <end position="43"/>
    </location>
</feature>
<dbReference type="Gene3D" id="1.10.238.10">
    <property type="entry name" value="EF-hand"/>
    <property type="match status" value="1"/>
</dbReference>
<feature type="transmembrane region" description="Helical" evidence="8">
    <location>
        <begin position="391"/>
        <end position="413"/>
    </location>
</feature>
<comment type="similarity">
    <text evidence="2">Belongs to the peptidase S54 family.</text>
</comment>
<dbReference type="PROSITE" id="PS00018">
    <property type="entry name" value="EF_HAND_1"/>
    <property type="match status" value="1"/>
</dbReference>
<dbReference type="AlphaFoldDB" id="A0A267EPD0"/>
<evidence type="ECO:0000256" key="5">
    <source>
        <dbReference type="ARBA" id="ARBA00022989"/>
    </source>
</evidence>
<comment type="subcellular location">
    <subcellularLocation>
        <location evidence="1">Membrane</location>
        <topology evidence="1">Multi-pass membrane protein</topology>
    </subcellularLocation>
</comment>
<protein>
    <recommendedName>
        <fullName evidence="9">EF-hand domain-containing protein</fullName>
    </recommendedName>
</protein>
<dbReference type="GO" id="GO:0004252">
    <property type="term" value="F:serine-type endopeptidase activity"/>
    <property type="evidence" value="ECO:0007669"/>
    <property type="project" value="InterPro"/>
</dbReference>
<evidence type="ECO:0000256" key="4">
    <source>
        <dbReference type="ARBA" id="ARBA00022837"/>
    </source>
</evidence>
<dbReference type="SUPFAM" id="SSF144091">
    <property type="entry name" value="Rhomboid-like"/>
    <property type="match status" value="1"/>
</dbReference>
<evidence type="ECO:0000256" key="8">
    <source>
        <dbReference type="SAM" id="Phobius"/>
    </source>
</evidence>
<keyword evidence="5 8" id="KW-1133">Transmembrane helix</keyword>
<dbReference type="Proteomes" id="UP000215902">
    <property type="component" value="Unassembled WGS sequence"/>
</dbReference>
<evidence type="ECO:0000256" key="2">
    <source>
        <dbReference type="ARBA" id="ARBA00009045"/>
    </source>
</evidence>
<dbReference type="InterPro" id="IPR022764">
    <property type="entry name" value="Peptidase_S54_rhomboid_dom"/>
</dbReference>
<dbReference type="OrthoDB" id="6228677at2759"/>
<dbReference type="SUPFAM" id="SSF47473">
    <property type="entry name" value="EF-hand"/>
    <property type="match status" value="1"/>
</dbReference>
<keyword evidence="6 8" id="KW-0472">Membrane</keyword>
<comment type="caution">
    <text evidence="10">The sequence shown here is derived from an EMBL/GenBank/DDBJ whole genome shotgun (WGS) entry which is preliminary data.</text>
</comment>
<name>A0A267EPD0_9PLAT</name>
<feature type="domain" description="EF-hand" evidence="9">
    <location>
        <begin position="188"/>
        <end position="223"/>
    </location>
</feature>
<feature type="transmembrane region" description="Helical" evidence="8">
    <location>
        <begin position="365"/>
        <end position="385"/>
    </location>
</feature>
<feature type="transmembrane region" description="Helical" evidence="8">
    <location>
        <begin position="497"/>
        <end position="518"/>
    </location>
</feature>
<accession>A0A267EPD0</accession>
<feature type="region of interest" description="Disordered" evidence="7">
    <location>
        <begin position="57"/>
        <end position="85"/>
    </location>
</feature>
<feature type="transmembrane region" description="Helical" evidence="8">
    <location>
        <begin position="340"/>
        <end position="358"/>
    </location>
</feature>
<dbReference type="InterPro" id="IPR002048">
    <property type="entry name" value="EF_hand_dom"/>
</dbReference>
<evidence type="ECO:0000256" key="6">
    <source>
        <dbReference type="ARBA" id="ARBA00023136"/>
    </source>
</evidence>
<dbReference type="Pfam" id="PF01694">
    <property type="entry name" value="Rhomboid"/>
    <property type="match status" value="1"/>
</dbReference>